<evidence type="ECO:0000313" key="14">
    <source>
        <dbReference type="Proteomes" id="UP000440732"/>
    </source>
</evidence>
<evidence type="ECO:0000313" key="18">
    <source>
        <dbReference type="Proteomes" id="UP000488956"/>
    </source>
</evidence>
<reference evidence="10 11" key="1">
    <citation type="submission" date="2018-08" db="EMBL/GenBank/DDBJ databases">
        <title>Genomic investigation of the strawberry pathogen Phytophthora fragariae indicates pathogenicity is determined by transcriptional variation in three key races.</title>
        <authorList>
            <person name="Adams T.M."/>
            <person name="Armitage A.D."/>
            <person name="Sobczyk M.K."/>
            <person name="Bates H.J."/>
            <person name="Dunwell J.M."/>
            <person name="Nellist C.F."/>
            <person name="Harrison R.J."/>
        </authorList>
    </citation>
    <scope>NUCLEOTIDE SEQUENCE [LARGE SCALE GENOMIC DNA]</scope>
    <source>
        <strain evidence="9 12">A4</strain>
        <strain evidence="7 13">BC-1</strain>
        <strain evidence="8 17">BC-23</strain>
        <strain evidence="6 11">NOV-27</strain>
        <strain evidence="5 14">NOV-5</strain>
        <strain evidence="3 15">NOV-71</strain>
        <strain evidence="1 10">NOV-9</strain>
        <strain evidence="4 18">ONT-3</strain>
        <strain evidence="2 16">SCRP245</strain>
    </source>
</reference>
<evidence type="ECO:0000313" key="2">
    <source>
        <dbReference type="EMBL" id="KAE8977324.1"/>
    </source>
</evidence>
<proteinExistence type="predicted"/>
<organism evidence="3 15">
    <name type="scientific">Phytophthora fragariae</name>
    <dbReference type="NCBI Taxonomy" id="53985"/>
    <lineage>
        <taxon>Eukaryota</taxon>
        <taxon>Sar</taxon>
        <taxon>Stramenopiles</taxon>
        <taxon>Oomycota</taxon>
        <taxon>Peronosporomycetes</taxon>
        <taxon>Peronosporales</taxon>
        <taxon>Peronosporaceae</taxon>
        <taxon>Phytophthora</taxon>
    </lineage>
</organism>
<dbReference type="Proteomes" id="UP000440732">
    <property type="component" value="Unassembled WGS sequence"/>
</dbReference>
<evidence type="ECO:0000313" key="13">
    <source>
        <dbReference type="Proteomes" id="UP000440367"/>
    </source>
</evidence>
<dbReference type="Proteomes" id="UP000437068">
    <property type="component" value="Unassembled WGS sequence"/>
</dbReference>
<gene>
    <name evidence="9" type="ORF">PF001_g16168</name>
    <name evidence="7" type="ORF">PF002_g25771</name>
    <name evidence="8" type="ORF">PF004_g15243</name>
    <name evidence="6" type="ORF">PF005_g24903</name>
    <name evidence="5" type="ORF">PF006_g7750</name>
    <name evidence="3" type="ORF">PF007_g24944</name>
    <name evidence="1" type="ORF">PF009_g25694</name>
    <name evidence="4" type="ORF">PF010_g7589</name>
    <name evidence="2" type="ORF">PF011_g23694</name>
</gene>
<dbReference type="Proteomes" id="UP000488956">
    <property type="component" value="Unassembled WGS sequence"/>
</dbReference>
<dbReference type="Proteomes" id="UP000476176">
    <property type="component" value="Unassembled WGS sequence"/>
</dbReference>
<sequence>MVCRILTPIKDGYIERLHPSLRSSARTLHNVITYARQAAEWAWEVFKKYIAGRTSRFRTTRCFGASPEQHVSLI</sequence>
<evidence type="ECO:0000313" key="10">
    <source>
        <dbReference type="Proteomes" id="UP000429523"/>
    </source>
</evidence>
<evidence type="ECO:0000313" key="3">
    <source>
        <dbReference type="EMBL" id="KAE9075592.1"/>
    </source>
</evidence>
<dbReference type="EMBL" id="QXFZ01002591">
    <property type="protein sequence ID" value="KAE9075592.1"/>
    <property type="molecule type" value="Genomic_DNA"/>
</dbReference>
<evidence type="ECO:0000313" key="11">
    <source>
        <dbReference type="Proteomes" id="UP000433483"/>
    </source>
</evidence>
<dbReference type="EMBL" id="QXFX01000326">
    <property type="protein sequence ID" value="KAE9120186.1"/>
    <property type="molecule type" value="Genomic_DNA"/>
</dbReference>
<evidence type="ECO:0000313" key="6">
    <source>
        <dbReference type="EMBL" id="KAE9176537.1"/>
    </source>
</evidence>
<dbReference type="Proteomes" id="UP000440367">
    <property type="component" value="Unassembled WGS sequence"/>
</dbReference>
<evidence type="ECO:0000313" key="17">
    <source>
        <dbReference type="Proteomes" id="UP000476176"/>
    </source>
</evidence>
<protein>
    <submittedName>
        <fullName evidence="3">Uncharacterized protein</fullName>
    </submittedName>
</protein>
<evidence type="ECO:0000313" key="9">
    <source>
        <dbReference type="EMBL" id="KAE9297922.1"/>
    </source>
</evidence>
<dbReference type="OrthoDB" id="104860at2759"/>
<dbReference type="EMBL" id="QXGB01002602">
    <property type="protein sequence ID" value="KAE9176537.1"/>
    <property type="molecule type" value="Genomic_DNA"/>
</dbReference>
<evidence type="ECO:0000313" key="7">
    <source>
        <dbReference type="EMBL" id="KAE9186817.1"/>
    </source>
</evidence>
<dbReference type="EMBL" id="QXGA01000340">
    <property type="protein sequence ID" value="KAE9147568.1"/>
    <property type="molecule type" value="Genomic_DNA"/>
</dbReference>
<dbReference type="EMBL" id="QXGE01001095">
    <property type="protein sequence ID" value="KAE9297922.1"/>
    <property type="molecule type" value="Genomic_DNA"/>
</dbReference>
<dbReference type="EMBL" id="QXGD01002579">
    <property type="protein sequence ID" value="KAE9186817.1"/>
    <property type="molecule type" value="Genomic_DNA"/>
</dbReference>
<evidence type="ECO:0000313" key="16">
    <source>
        <dbReference type="Proteomes" id="UP000460718"/>
    </source>
</evidence>
<name>A0A6A3QHA9_9STRA</name>
<dbReference type="AlphaFoldDB" id="A0A6A3QHA9"/>
<comment type="caution">
    <text evidence="3">The sequence shown here is derived from an EMBL/GenBank/DDBJ whole genome shotgun (WGS) entry which is preliminary data.</text>
</comment>
<evidence type="ECO:0000313" key="8">
    <source>
        <dbReference type="EMBL" id="KAE9213743.1"/>
    </source>
</evidence>
<dbReference type="Proteomes" id="UP000429523">
    <property type="component" value="Unassembled WGS sequence"/>
</dbReference>
<evidence type="ECO:0000313" key="1">
    <source>
        <dbReference type="EMBL" id="KAE8924070.1"/>
    </source>
</evidence>
<dbReference type="Proteomes" id="UP000441208">
    <property type="component" value="Unassembled WGS sequence"/>
</dbReference>
<dbReference type="EMBL" id="QXFW01002570">
    <property type="protein sequence ID" value="KAE8977324.1"/>
    <property type="molecule type" value="Genomic_DNA"/>
</dbReference>
<dbReference type="EMBL" id="QXGF01002598">
    <property type="protein sequence ID" value="KAE8924070.1"/>
    <property type="molecule type" value="Genomic_DNA"/>
</dbReference>
<evidence type="ECO:0000313" key="5">
    <source>
        <dbReference type="EMBL" id="KAE9147568.1"/>
    </source>
</evidence>
<accession>A0A6A3QHA9</accession>
<dbReference type="Proteomes" id="UP000433483">
    <property type="component" value="Unassembled WGS sequence"/>
</dbReference>
<dbReference type="Proteomes" id="UP000460718">
    <property type="component" value="Unassembled WGS sequence"/>
</dbReference>
<keyword evidence="11" id="KW-1185">Reference proteome</keyword>
<evidence type="ECO:0000313" key="4">
    <source>
        <dbReference type="EMBL" id="KAE9120186.1"/>
    </source>
</evidence>
<dbReference type="EMBL" id="QXGC01001012">
    <property type="protein sequence ID" value="KAE9213743.1"/>
    <property type="molecule type" value="Genomic_DNA"/>
</dbReference>
<evidence type="ECO:0000313" key="15">
    <source>
        <dbReference type="Proteomes" id="UP000441208"/>
    </source>
</evidence>
<evidence type="ECO:0000313" key="12">
    <source>
        <dbReference type="Proteomes" id="UP000437068"/>
    </source>
</evidence>